<dbReference type="Pfam" id="PF07679">
    <property type="entry name" value="I-set"/>
    <property type="match status" value="1"/>
</dbReference>
<dbReference type="SUPFAM" id="SSF48726">
    <property type="entry name" value="Immunoglobulin"/>
    <property type="match status" value="4"/>
</dbReference>
<dbReference type="PANTHER" id="PTHR12035:SF125">
    <property type="entry name" value="SIALIC ACID-BINDING IG-LIKE LECTIN 5"/>
    <property type="match status" value="1"/>
</dbReference>
<keyword evidence="3" id="KW-0430">Lectin</keyword>
<evidence type="ECO:0000256" key="5">
    <source>
        <dbReference type="ARBA" id="ARBA00022989"/>
    </source>
</evidence>
<evidence type="ECO:0000256" key="1">
    <source>
        <dbReference type="ARBA" id="ARBA00004479"/>
    </source>
</evidence>
<evidence type="ECO:0000256" key="2">
    <source>
        <dbReference type="ARBA" id="ARBA00022692"/>
    </source>
</evidence>
<keyword evidence="2" id="KW-0812">Transmembrane</keyword>
<dbReference type="SMART" id="SM00408">
    <property type="entry name" value="IGc2"/>
    <property type="match status" value="2"/>
</dbReference>
<dbReference type="GO" id="GO:0007155">
    <property type="term" value="P:cell adhesion"/>
    <property type="evidence" value="ECO:0007669"/>
    <property type="project" value="UniProtKB-KW"/>
</dbReference>
<name>A0A8C4Y889_9SAUR</name>
<evidence type="ECO:0000256" key="7">
    <source>
        <dbReference type="ARBA" id="ARBA00023157"/>
    </source>
</evidence>
<comment type="subcellular location">
    <subcellularLocation>
        <location evidence="1">Membrane</location>
        <topology evidence="1">Single-pass type I membrane protein</topology>
    </subcellularLocation>
</comment>
<dbReference type="GeneTree" id="ENSGT01150000286907"/>
<dbReference type="PANTHER" id="PTHR12035">
    <property type="entry name" value="SIALIC ACID BINDING IMMUNOGLOBULIN-LIKE LECTIN"/>
    <property type="match status" value="1"/>
</dbReference>
<dbReference type="PROSITE" id="PS50835">
    <property type="entry name" value="IG_LIKE"/>
    <property type="match status" value="3"/>
</dbReference>
<feature type="domain" description="Ig-like" evidence="9">
    <location>
        <begin position="172"/>
        <end position="269"/>
    </location>
</feature>
<proteinExistence type="inferred from homology"/>
<organism evidence="10 11">
    <name type="scientific">Gopherus evgoodei</name>
    <name type="common">Goodes thornscrub tortoise</name>
    <dbReference type="NCBI Taxonomy" id="1825980"/>
    <lineage>
        <taxon>Eukaryota</taxon>
        <taxon>Metazoa</taxon>
        <taxon>Chordata</taxon>
        <taxon>Craniata</taxon>
        <taxon>Vertebrata</taxon>
        <taxon>Euteleostomi</taxon>
        <taxon>Archelosauria</taxon>
        <taxon>Testudinata</taxon>
        <taxon>Testudines</taxon>
        <taxon>Cryptodira</taxon>
        <taxon>Durocryptodira</taxon>
        <taxon>Testudinoidea</taxon>
        <taxon>Testudinidae</taxon>
        <taxon>Gopherus</taxon>
    </lineage>
</organism>
<evidence type="ECO:0000256" key="4">
    <source>
        <dbReference type="ARBA" id="ARBA00022889"/>
    </source>
</evidence>
<dbReference type="Pfam" id="PF07686">
    <property type="entry name" value="V-set"/>
    <property type="match status" value="1"/>
</dbReference>
<dbReference type="InterPro" id="IPR013106">
    <property type="entry name" value="Ig_V-set"/>
</dbReference>
<evidence type="ECO:0000256" key="3">
    <source>
        <dbReference type="ARBA" id="ARBA00022734"/>
    </source>
</evidence>
<dbReference type="GO" id="GO:0033691">
    <property type="term" value="F:sialic acid binding"/>
    <property type="evidence" value="ECO:0007669"/>
    <property type="project" value="TreeGrafter"/>
</dbReference>
<dbReference type="InterPro" id="IPR051036">
    <property type="entry name" value="SIGLEC"/>
</dbReference>
<evidence type="ECO:0000256" key="6">
    <source>
        <dbReference type="ARBA" id="ARBA00023136"/>
    </source>
</evidence>
<dbReference type="Ensembl" id="ENSGEVT00005022685.1">
    <property type="protein sequence ID" value="ENSGEVP00005021592.1"/>
    <property type="gene ID" value="ENSGEVG00005015183.1"/>
</dbReference>
<dbReference type="InterPro" id="IPR003599">
    <property type="entry name" value="Ig_sub"/>
</dbReference>
<keyword evidence="7" id="KW-1015">Disulfide bond</keyword>
<dbReference type="GO" id="GO:0030246">
    <property type="term" value="F:carbohydrate binding"/>
    <property type="evidence" value="ECO:0007669"/>
    <property type="project" value="UniProtKB-KW"/>
</dbReference>
<feature type="domain" description="Ig-like" evidence="9">
    <location>
        <begin position="387"/>
        <end position="474"/>
    </location>
</feature>
<dbReference type="GO" id="GO:0005886">
    <property type="term" value="C:plasma membrane"/>
    <property type="evidence" value="ECO:0007669"/>
    <property type="project" value="TreeGrafter"/>
</dbReference>
<evidence type="ECO:0000313" key="10">
    <source>
        <dbReference type="Ensembl" id="ENSGEVP00005021592.1"/>
    </source>
</evidence>
<keyword evidence="4" id="KW-0130">Cell adhesion</keyword>
<dbReference type="InterPro" id="IPR003598">
    <property type="entry name" value="Ig_sub2"/>
</dbReference>
<dbReference type="InterPro" id="IPR007110">
    <property type="entry name" value="Ig-like_dom"/>
</dbReference>
<evidence type="ECO:0000259" key="9">
    <source>
        <dbReference type="PROSITE" id="PS50835"/>
    </source>
</evidence>
<dbReference type="InterPro" id="IPR013783">
    <property type="entry name" value="Ig-like_fold"/>
</dbReference>
<evidence type="ECO:0000256" key="8">
    <source>
        <dbReference type="ARBA" id="ARBA00038361"/>
    </source>
</evidence>
<dbReference type="InterPro" id="IPR036179">
    <property type="entry name" value="Ig-like_dom_sf"/>
</dbReference>
<keyword evidence="5" id="KW-1133">Transmembrane helix</keyword>
<sequence>MLVITPSASQIEGFIHCCSSFPFVYSSRLLLFPLLKLVPLLSLAQQPGFTLKVPQLVSMQEGLCVLVLSSYDTDNSWARLYRYWYKDPANVGWDPPVASSNPSRGVSQETLGRFQLAENPADGDCSLQISDARRTDAGRYFLRVEKGSLRYSPVSLSDSLPSPRVSGLTEEPEIQISPAHGLPGTLLAGEPVTVTCTAPGRCSGPPPRVTWTGPFSDTARDVSAQLANGTWAHSSALSFTPGPGDHGEELVCTVTYRPPQGPSTRRTVRLHRVPPSHDQPGLAALLSGAEDDVVSLETWEGDSLSLGCEAGNRPEAALSWAKGNESLSPSQGRAGHLELLNLSRGDAGEYRCWAKNPFGSASRTLRVHVQTLEKTLQITVSRANRNPGTLVVNGSQLTAREGDSLRFVCSVASNPPAVLGWVKGGRAVEGTCPVGENQLRLELPNVTAEDGGLYRCWAQNKESSAQGTFQLLVEYSPRPGTGLNSSCQRQGLSVSCSCSLRSHPPPQLHWQVDGEPLAGNSSRGALQVSSWAQGDEAVSTLNWMGSGDGGPRIFCLGSNRHGTYAALHFDFSPPQRGETLGLLGSVPGSGREPGLLGSLPSPGRRVGSGCWKQGSWEPGLLDTIHRPGRAVESSGKSTGLEHEIQSIHFLNMFCDEMHGMKSCMCGA</sequence>
<dbReference type="AlphaFoldDB" id="A0A8C4Y889"/>
<reference evidence="10" key="1">
    <citation type="submission" date="2025-08" db="UniProtKB">
        <authorList>
            <consortium name="Ensembl"/>
        </authorList>
    </citation>
    <scope>IDENTIFICATION</scope>
</reference>
<reference evidence="10" key="2">
    <citation type="submission" date="2025-09" db="UniProtKB">
        <authorList>
            <consortium name="Ensembl"/>
        </authorList>
    </citation>
    <scope>IDENTIFICATION</scope>
</reference>
<dbReference type="Gene3D" id="2.60.40.10">
    <property type="entry name" value="Immunoglobulins"/>
    <property type="match status" value="5"/>
</dbReference>
<evidence type="ECO:0000313" key="11">
    <source>
        <dbReference type="Proteomes" id="UP000694390"/>
    </source>
</evidence>
<dbReference type="Proteomes" id="UP000694390">
    <property type="component" value="Unassembled WGS sequence"/>
</dbReference>
<protein>
    <recommendedName>
        <fullName evidence="9">Ig-like domain-containing protein</fullName>
    </recommendedName>
</protein>
<dbReference type="Pfam" id="PF13927">
    <property type="entry name" value="Ig_3"/>
    <property type="match status" value="1"/>
</dbReference>
<dbReference type="SMART" id="SM00409">
    <property type="entry name" value="IG"/>
    <property type="match status" value="4"/>
</dbReference>
<dbReference type="InterPro" id="IPR013098">
    <property type="entry name" value="Ig_I-set"/>
</dbReference>
<keyword evidence="11" id="KW-1185">Reference proteome</keyword>
<feature type="domain" description="Ig-like" evidence="9">
    <location>
        <begin position="280"/>
        <end position="370"/>
    </location>
</feature>
<accession>A0A8C4Y889</accession>
<comment type="similarity">
    <text evidence="8">Belongs to the immunoglobulin superfamily. SIGLEC (sialic acid binding Ig-like lectin) family.</text>
</comment>
<dbReference type="InterPro" id="IPR013162">
    <property type="entry name" value="CD80_C2-set"/>
</dbReference>
<dbReference type="OrthoDB" id="9424719at2759"/>
<keyword evidence="6" id="KW-0472">Membrane</keyword>
<dbReference type="Pfam" id="PF08205">
    <property type="entry name" value="C2-set_2"/>
    <property type="match status" value="1"/>
</dbReference>